<accession>A0ABW2CAN6</accession>
<reference evidence="3" key="1">
    <citation type="journal article" date="2019" name="Int. J. Syst. Evol. Microbiol.">
        <title>The Global Catalogue of Microorganisms (GCM) 10K type strain sequencing project: providing services to taxonomists for standard genome sequencing and annotation.</title>
        <authorList>
            <consortium name="The Broad Institute Genomics Platform"/>
            <consortium name="The Broad Institute Genome Sequencing Center for Infectious Disease"/>
            <person name="Wu L."/>
            <person name="Ma J."/>
        </authorList>
    </citation>
    <scope>NUCLEOTIDE SEQUENCE [LARGE SCALE GENOMIC DNA]</scope>
    <source>
        <strain evidence="3">KCTC 32255</strain>
    </source>
</reference>
<evidence type="ECO:0000313" key="3">
    <source>
        <dbReference type="Proteomes" id="UP001596337"/>
    </source>
</evidence>
<evidence type="ECO:0000313" key="2">
    <source>
        <dbReference type="EMBL" id="MFC6871599.1"/>
    </source>
</evidence>
<dbReference type="RefSeq" id="WP_345391461.1">
    <property type="nucleotide sequence ID" value="NZ_BAABLA010000007.1"/>
</dbReference>
<comment type="caution">
    <text evidence="2">The sequence shown here is derived from an EMBL/GenBank/DDBJ whole genome shotgun (WGS) entry which is preliminary data.</text>
</comment>
<evidence type="ECO:0000256" key="1">
    <source>
        <dbReference type="SAM" id="MobiDB-lite"/>
    </source>
</evidence>
<gene>
    <name evidence="2" type="ORF">ACFQGD_31210</name>
</gene>
<keyword evidence="3" id="KW-1185">Reference proteome</keyword>
<feature type="region of interest" description="Disordered" evidence="1">
    <location>
        <begin position="1"/>
        <end position="66"/>
    </location>
</feature>
<protein>
    <submittedName>
        <fullName evidence="2">Uncharacterized protein</fullName>
    </submittedName>
</protein>
<dbReference type="EMBL" id="JBHSXX010000001">
    <property type="protein sequence ID" value="MFC6871599.1"/>
    <property type="molecule type" value="Genomic_DNA"/>
</dbReference>
<dbReference type="Proteomes" id="UP001596337">
    <property type="component" value="Unassembled WGS sequence"/>
</dbReference>
<name>A0ABW2CAN6_9PSEU</name>
<sequence>MSNTDEPTVATGRGRRRAHAGEAARRTASPLVRATYRGSGTGGADPSAVDRSRLGAANRRRGAEAERKVAGWLRDHGFPGAERAVRTGFTSGGRTVADPGDITGTPALVWQVKDQAREAVEAWLAETEQQRLGGPGTVPADLGLLVVRRRGKADVGRWWVWLPAAQLVALVADARTPAVSRPVRMELGDLVPLLRAAGYGEPLGGVAQ</sequence>
<proteinExistence type="predicted"/>
<organism evidence="2 3">
    <name type="scientific">Haloechinothrix salitolerans</name>
    <dbReference type="NCBI Taxonomy" id="926830"/>
    <lineage>
        <taxon>Bacteria</taxon>
        <taxon>Bacillati</taxon>
        <taxon>Actinomycetota</taxon>
        <taxon>Actinomycetes</taxon>
        <taxon>Pseudonocardiales</taxon>
        <taxon>Pseudonocardiaceae</taxon>
        <taxon>Haloechinothrix</taxon>
    </lineage>
</organism>